<protein>
    <submittedName>
        <fullName evidence="2">Polyphosphate kinase 2 family protein</fullName>
    </submittedName>
</protein>
<dbReference type="PANTHER" id="PTHR34383">
    <property type="entry name" value="POLYPHOSPHATE:AMP PHOSPHOTRANSFERASE-RELATED"/>
    <property type="match status" value="1"/>
</dbReference>
<organism evidence="2 3">
    <name type="scientific">Algoriphagus confluentis</name>
    <dbReference type="NCBI Taxonomy" id="1697556"/>
    <lineage>
        <taxon>Bacteria</taxon>
        <taxon>Pseudomonadati</taxon>
        <taxon>Bacteroidota</taxon>
        <taxon>Cytophagia</taxon>
        <taxon>Cytophagales</taxon>
        <taxon>Cyclobacteriaceae</taxon>
        <taxon>Algoriphagus</taxon>
    </lineage>
</organism>
<proteinExistence type="predicted"/>
<keyword evidence="2" id="KW-0418">Kinase</keyword>
<dbReference type="InterPro" id="IPR027417">
    <property type="entry name" value="P-loop_NTPase"/>
</dbReference>
<evidence type="ECO:0000313" key="3">
    <source>
        <dbReference type="Proteomes" id="UP001338309"/>
    </source>
</evidence>
<dbReference type="Gene3D" id="3.40.50.300">
    <property type="entry name" value="P-loop containing nucleotide triphosphate hydrolases"/>
    <property type="match status" value="1"/>
</dbReference>
<dbReference type="SUPFAM" id="SSF52540">
    <property type="entry name" value="P-loop containing nucleoside triphosphate hydrolases"/>
    <property type="match status" value="1"/>
</dbReference>
<keyword evidence="3" id="KW-1185">Reference proteome</keyword>
<evidence type="ECO:0000259" key="1">
    <source>
        <dbReference type="Pfam" id="PF03976"/>
    </source>
</evidence>
<feature type="domain" description="Polyphosphate kinase-2-related" evidence="1">
    <location>
        <begin position="61"/>
        <end position="288"/>
    </location>
</feature>
<evidence type="ECO:0000313" key="2">
    <source>
        <dbReference type="EMBL" id="GMQ31317.1"/>
    </source>
</evidence>
<dbReference type="Pfam" id="PF03976">
    <property type="entry name" value="PPK2"/>
    <property type="match status" value="1"/>
</dbReference>
<sequence length="316" mass="36643">MIQVEKLTKEALKKMSDEEIIRRAKKLAKRYCVGNGKDFKLKDFSTQPKMELGPEDKPLVKEALEQGIQELTRLQEVLYAQDRWSLLVIFQAMDAAGKDGAIKHVLSGVNPQGCHVTSFKAPSAEELDHDFLWRCLKELPERGRIGIFNRSYYEEVLVVRVHEAILRSQKLPQKLITKKIWDQRLEDIRNFEKYLDRNGTKIIKIFLHVSPEEQKLRFLDRIEDKNKNWKFSTSDIKERGYWEDYMKAYEKAIRQTSTKDSPWYVIPADNKSYARIAVASAIISALDGLNLHYPAVSEEKVAELQQIKSQLLSGES</sequence>
<name>A0ABQ6PUT0_9BACT</name>
<dbReference type="GO" id="GO:0016301">
    <property type="term" value="F:kinase activity"/>
    <property type="evidence" value="ECO:0007669"/>
    <property type="project" value="UniProtKB-KW"/>
</dbReference>
<comment type="caution">
    <text evidence="2">The sequence shown here is derived from an EMBL/GenBank/DDBJ whole genome shotgun (WGS) entry which is preliminary data.</text>
</comment>
<keyword evidence="2" id="KW-0808">Transferase</keyword>
<dbReference type="EMBL" id="BTPD01000017">
    <property type="protein sequence ID" value="GMQ31317.1"/>
    <property type="molecule type" value="Genomic_DNA"/>
</dbReference>
<dbReference type="Proteomes" id="UP001338309">
    <property type="component" value="Unassembled WGS sequence"/>
</dbReference>
<dbReference type="NCBIfam" id="TIGR03709">
    <property type="entry name" value="PPK2_rel_1"/>
    <property type="match status" value="1"/>
</dbReference>
<dbReference type="PANTHER" id="PTHR34383:SF3">
    <property type="entry name" value="POLYPHOSPHATE:AMP PHOSPHOTRANSFERASE"/>
    <property type="match status" value="1"/>
</dbReference>
<gene>
    <name evidence="2" type="ORF">Aconfl_39610</name>
</gene>
<dbReference type="InterPro" id="IPR022300">
    <property type="entry name" value="PPK2-rel_1"/>
</dbReference>
<accession>A0ABQ6PUT0</accession>
<dbReference type="InterPro" id="IPR022488">
    <property type="entry name" value="PPK2-related"/>
</dbReference>
<reference evidence="2 3" key="1">
    <citation type="submission" date="2023-08" db="EMBL/GenBank/DDBJ databases">
        <title>Draft genome sequence of Algoriphagus confluentis.</title>
        <authorList>
            <person name="Takatani N."/>
            <person name="Hosokawa M."/>
            <person name="Sawabe T."/>
        </authorList>
    </citation>
    <scope>NUCLEOTIDE SEQUENCE [LARGE SCALE GENOMIC DNA]</scope>
    <source>
        <strain evidence="2 3">NBRC 111222</strain>
    </source>
</reference>